<dbReference type="SUPFAM" id="SSF88697">
    <property type="entry name" value="PUA domain-like"/>
    <property type="match status" value="1"/>
</dbReference>
<dbReference type="EMBL" id="JAHBMH010000007">
    <property type="protein sequence ID" value="KAK1939573.1"/>
    <property type="molecule type" value="Genomic_DNA"/>
</dbReference>
<reference evidence="4" key="1">
    <citation type="journal article" date="2014" name="Nucleic Acids Res.">
        <title>The evolutionary dynamics of variant antigen genes in Babesia reveal a history of genomic innovation underlying host-parasite interaction.</title>
        <authorList>
            <person name="Jackson A.P."/>
            <person name="Otto T.D."/>
            <person name="Darby A."/>
            <person name="Ramaprasad A."/>
            <person name="Xia D."/>
            <person name="Echaide I.E."/>
            <person name="Farber M."/>
            <person name="Gahlot S."/>
            <person name="Gamble J."/>
            <person name="Gupta D."/>
            <person name="Gupta Y."/>
            <person name="Jackson L."/>
            <person name="Malandrin L."/>
            <person name="Malas T.B."/>
            <person name="Moussa E."/>
            <person name="Nair M."/>
            <person name="Reid A.J."/>
            <person name="Sanders M."/>
            <person name="Sharma J."/>
            <person name="Tracey A."/>
            <person name="Quail M.A."/>
            <person name="Weir W."/>
            <person name="Wastling J.M."/>
            <person name="Hall N."/>
            <person name="Willadsen P."/>
            <person name="Lingelbach K."/>
            <person name="Shiels B."/>
            <person name="Tait A."/>
            <person name="Berriman M."/>
            <person name="Allred D.R."/>
            <person name="Pain A."/>
        </authorList>
    </citation>
    <scope>NUCLEOTIDE SEQUENCE</scope>
    <source>
        <strain evidence="4">1802A</strain>
    </source>
</reference>
<dbReference type="NCBIfam" id="TIGR00451">
    <property type="entry name" value="unchar_dom_2"/>
    <property type="match status" value="1"/>
</dbReference>
<proteinExistence type="predicted"/>
<dbReference type="Proteomes" id="UP001195914">
    <property type="component" value="Unassembled WGS sequence"/>
</dbReference>
<dbReference type="CDD" id="cd21155">
    <property type="entry name" value="PUA_MCTS-1-like"/>
    <property type="match status" value="1"/>
</dbReference>
<reference evidence="4" key="2">
    <citation type="submission" date="2021-05" db="EMBL/GenBank/DDBJ databases">
        <authorList>
            <person name="Pain A."/>
        </authorList>
    </citation>
    <scope>NUCLEOTIDE SEQUENCE</scope>
    <source>
        <strain evidence="4">1802A</strain>
    </source>
</reference>
<comment type="subcellular location">
    <subcellularLocation>
        <location evidence="2">Cytoplasm</location>
    </subcellularLocation>
</comment>
<evidence type="ECO:0000256" key="1">
    <source>
        <dbReference type="ARBA" id="ARBA00022490"/>
    </source>
</evidence>
<dbReference type="PANTHER" id="PTHR22798:SF0">
    <property type="entry name" value="MALIGNANT T-CELL-AMPLIFIED SEQUENCE 1"/>
    <property type="match status" value="1"/>
</dbReference>
<comment type="caution">
    <text evidence="4">The sequence shown here is derived from an EMBL/GenBank/DDBJ whole genome shotgun (WGS) entry which is preliminary data.</text>
</comment>
<dbReference type="GO" id="GO:0001731">
    <property type="term" value="P:formation of translation preinitiation complex"/>
    <property type="evidence" value="ECO:0007669"/>
    <property type="project" value="TreeGrafter"/>
</dbReference>
<sequence>MARKFSTDDIISQNLIKSSTQRSIKSMIVNQFPLFKDTIDVVLPKKGNLILAKCQDHLTLLMVGGEIVFFQKRDGPWIPSLRLVHKYPTMMSRMQVDKGALKFILRGSNVMCPGLTSEGGAMDDVERGAVVVGSPLCASNVNSQQIFVDGRENACAVGVTTMSTSEIREKNKDICIENLHYLNDGIWKFNTATSEAAG</sequence>
<evidence type="ECO:0000313" key="4">
    <source>
        <dbReference type="EMBL" id="KAK1939573.1"/>
    </source>
</evidence>
<dbReference type="PROSITE" id="PS50890">
    <property type="entry name" value="PUA"/>
    <property type="match status" value="1"/>
</dbReference>
<feature type="domain" description="Pre-PUA" evidence="3">
    <location>
        <begin position="8"/>
        <end position="88"/>
    </location>
</feature>
<accession>A0AAD9GJS6</accession>
<keyword evidence="5" id="KW-1185">Reference proteome</keyword>
<dbReference type="PANTHER" id="PTHR22798">
    <property type="entry name" value="MCT-1 PROTEIN"/>
    <property type="match status" value="1"/>
</dbReference>
<dbReference type="GO" id="GO:0005737">
    <property type="term" value="C:cytoplasm"/>
    <property type="evidence" value="ECO:0007669"/>
    <property type="project" value="UniProtKB-SubCell"/>
</dbReference>
<dbReference type="Pfam" id="PF17832">
    <property type="entry name" value="Pre-PUA"/>
    <property type="match status" value="1"/>
</dbReference>
<name>A0AAD9GJS6_BABDI</name>
<dbReference type="InterPro" id="IPR004521">
    <property type="entry name" value="Uncharacterised_CHP00451"/>
</dbReference>
<protein>
    <submittedName>
        <fullName evidence="4">Cell cycle regulator protein</fullName>
    </submittedName>
</protein>
<dbReference type="GO" id="GO:0003723">
    <property type="term" value="F:RNA binding"/>
    <property type="evidence" value="ECO:0007669"/>
    <property type="project" value="InterPro"/>
</dbReference>
<dbReference type="InterPro" id="IPR041366">
    <property type="entry name" value="Pre-PUA"/>
</dbReference>
<organism evidence="4 5">
    <name type="scientific">Babesia divergens</name>
    <dbReference type="NCBI Taxonomy" id="32595"/>
    <lineage>
        <taxon>Eukaryota</taxon>
        <taxon>Sar</taxon>
        <taxon>Alveolata</taxon>
        <taxon>Apicomplexa</taxon>
        <taxon>Aconoidasida</taxon>
        <taxon>Piroplasmida</taxon>
        <taxon>Babesiidae</taxon>
        <taxon>Babesia</taxon>
    </lineage>
</organism>
<dbReference type="Gene3D" id="3.10.400.20">
    <property type="match status" value="1"/>
</dbReference>
<keyword evidence="1 2" id="KW-0963">Cytoplasm</keyword>
<dbReference type="InterPro" id="IPR015947">
    <property type="entry name" value="PUA-like_sf"/>
</dbReference>
<dbReference type="PIRSF" id="PIRSF005067">
    <property type="entry name" value="Tma_RNA-bind_prd"/>
    <property type="match status" value="1"/>
</dbReference>
<dbReference type="InterPro" id="IPR016437">
    <property type="entry name" value="MCT-1/Tma20"/>
</dbReference>
<evidence type="ECO:0000313" key="5">
    <source>
        <dbReference type="Proteomes" id="UP001195914"/>
    </source>
</evidence>
<gene>
    <name evidence="4" type="ORF">X943_001172</name>
</gene>
<evidence type="ECO:0000256" key="2">
    <source>
        <dbReference type="PIRNR" id="PIRNR005067"/>
    </source>
</evidence>
<evidence type="ECO:0000259" key="3">
    <source>
        <dbReference type="Pfam" id="PF17832"/>
    </source>
</evidence>
<dbReference type="CDD" id="cd11609">
    <property type="entry name" value="MCT1_N"/>
    <property type="match status" value="1"/>
</dbReference>
<dbReference type="AlphaFoldDB" id="A0AAD9GJS6"/>